<feature type="domain" description="EamA" evidence="2">
    <location>
        <begin position="8"/>
        <end position="142"/>
    </location>
</feature>
<keyword evidence="1" id="KW-0812">Transmembrane</keyword>
<name>A0A6B2JNB5_9RHOB</name>
<feature type="transmembrane region" description="Helical" evidence="1">
    <location>
        <begin position="239"/>
        <end position="258"/>
    </location>
</feature>
<feature type="domain" description="EamA" evidence="2">
    <location>
        <begin position="152"/>
        <end position="279"/>
    </location>
</feature>
<keyword evidence="1" id="KW-1133">Transmembrane helix</keyword>
<dbReference type="Pfam" id="PF00892">
    <property type="entry name" value="EamA"/>
    <property type="match status" value="2"/>
</dbReference>
<feature type="transmembrane region" description="Helical" evidence="1">
    <location>
        <begin position="125"/>
        <end position="142"/>
    </location>
</feature>
<dbReference type="PROSITE" id="PS51257">
    <property type="entry name" value="PROKAR_LIPOPROTEIN"/>
    <property type="match status" value="1"/>
</dbReference>
<reference evidence="3 4" key="1">
    <citation type="submission" date="2020-02" db="EMBL/GenBank/DDBJ databases">
        <title>Pseudoroseicyclus tamarix, sp. nov., isolated from offshore sediment of a Tamarix chinensis forest.</title>
        <authorList>
            <person name="Gai Y."/>
        </authorList>
    </citation>
    <scope>NUCLEOTIDE SEQUENCE [LARGE SCALE GENOMIC DNA]</scope>
    <source>
        <strain evidence="3 4">CLL3-39</strain>
    </source>
</reference>
<proteinExistence type="predicted"/>
<feature type="transmembrane region" description="Helical" evidence="1">
    <location>
        <begin position="264"/>
        <end position="282"/>
    </location>
</feature>
<feature type="transmembrane region" description="Helical" evidence="1">
    <location>
        <begin position="148"/>
        <end position="169"/>
    </location>
</feature>
<gene>
    <name evidence="3" type="ORF">GZA08_00285</name>
</gene>
<dbReference type="GO" id="GO:0016020">
    <property type="term" value="C:membrane"/>
    <property type="evidence" value="ECO:0007669"/>
    <property type="project" value="InterPro"/>
</dbReference>
<dbReference type="InterPro" id="IPR000620">
    <property type="entry name" value="EamA_dom"/>
</dbReference>
<sequence>MMQADARKGIALMMLTTIIFACQDGISRHLAEEYNVFMVVMIRYWFFAAFVISIARAQSGSIRKAATTSQPAVQIFRSLLLATEIFVMVAGFVALGLVEAHAIFAAYPLIVAALSGPVLGETVGWRRWVAIGVGFVGVLVILEPGFGVFSPAAILPLIAAVMFALYSLLNRYVARRDSAATSFFWTGVTGAVLATAVGAWFWEPMTGGDWAWMAVLCVSGAAGHWTLIRTYEVAEASMVQPFAYFQLVWGSAIGLFVFGETLELHVAVGAAIVVSAGVFTLIRARKARRRG</sequence>
<feature type="transmembrane region" description="Helical" evidence="1">
    <location>
        <begin position="181"/>
        <end position="202"/>
    </location>
</feature>
<dbReference type="PANTHER" id="PTHR22911:SF103">
    <property type="entry name" value="BLR2811 PROTEIN"/>
    <property type="match status" value="1"/>
</dbReference>
<dbReference type="InterPro" id="IPR037185">
    <property type="entry name" value="EmrE-like"/>
</dbReference>
<feature type="transmembrane region" description="Helical" evidence="1">
    <location>
        <begin position="100"/>
        <end position="118"/>
    </location>
</feature>
<keyword evidence="1" id="KW-0472">Membrane</keyword>
<feature type="transmembrane region" description="Helical" evidence="1">
    <location>
        <begin position="34"/>
        <end position="55"/>
    </location>
</feature>
<accession>A0A6B2JNB5</accession>
<keyword evidence="4" id="KW-1185">Reference proteome</keyword>
<comment type="caution">
    <text evidence="3">The sequence shown here is derived from an EMBL/GenBank/DDBJ whole genome shotgun (WGS) entry which is preliminary data.</text>
</comment>
<feature type="transmembrane region" description="Helical" evidence="1">
    <location>
        <begin position="208"/>
        <end position="227"/>
    </location>
</feature>
<dbReference type="PANTHER" id="PTHR22911">
    <property type="entry name" value="ACYL-MALONYL CONDENSING ENZYME-RELATED"/>
    <property type="match status" value="1"/>
</dbReference>
<evidence type="ECO:0000256" key="1">
    <source>
        <dbReference type="SAM" id="Phobius"/>
    </source>
</evidence>
<protein>
    <submittedName>
        <fullName evidence="3">DMT family transporter</fullName>
    </submittedName>
</protein>
<dbReference type="Proteomes" id="UP000474757">
    <property type="component" value="Unassembled WGS sequence"/>
</dbReference>
<dbReference type="AlphaFoldDB" id="A0A6B2JNB5"/>
<organism evidence="3 4">
    <name type="scientific">Pseudoroseicyclus tamaricis</name>
    <dbReference type="NCBI Taxonomy" id="2705421"/>
    <lineage>
        <taxon>Bacteria</taxon>
        <taxon>Pseudomonadati</taxon>
        <taxon>Pseudomonadota</taxon>
        <taxon>Alphaproteobacteria</taxon>
        <taxon>Rhodobacterales</taxon>
        <taxon>Paracoccaceae</taxon>
        <taxon>Pseudoroseicyclus</taxon>
    </lineage>
</organism>
<evidence type="ECO:0000313" key="3">
    <source>
        <dbReference type="EMBL" id="NDU99404.1"/>
    </source>
</evidence>
<feature type="transmembrane region" description="Helical" evidence="1">
    <location>
        <begin position="75"/>
        <end position="94"/>
    </location>
</feature>
<dbReference type="EMBL" id="JAAGAB010000001">
    <property type="protein sequence ID" value="NDU99404.1"/>
    <property type="molecule type" value="Genomic_DNA"/>
</dbReference>
<evidence type="ECO:0000313" key="4">
    <source>
        <dbReference type="Proteomes" id="UP000474757"/>
    </source>
</evidence>
<evidence type="ECO:0000259" key="2">
    <source>
        <dbReference type="Pfam" id="PF00892"/>
    </source>
</evidence>
<dbReference type="SUPFAM" id="SSF103481">
    <property type="entry name" value="Multidrug resistance efflux transporter EmrE"/>
    <property type="match status" value="2"/>
</dbReference>